<dbReference type="AlphaFoldDB" id="A0A7V7PK76"/>
<organism evidence="11 12">
    <name type="scientific">Plantimonas leprariae</name>
    <dbReference type="NCBI Taxonomy" id="2615207"/>
    <lineage>
        <taxon>Bacteria</taxon>
        <taxon>Pseudomonadati</taxon>
        <taxon>Pseudomonadota</taxon>
        <taxon>Alphaproteobacteria</taxon>
        <taxon>Hyphomicrobiales</taxon>
        <taxon>Aurantimonadaceae</taxon>
        <taxon>Plantimonas</taxon>
    </lineage>
</organism>
<feature type="transmembrane region" description="Helical" evidence="9">
    <location>
        <begin position="42"/>
        <end position="63"/>
    </location>
</feature>
<dbReference type="GO" id="GO:0140359">
    <property type="term" value="F:ABC-type transporter activity"/>
    <property type="evidence" value="ECO:0007669"/>
    <property type="project" value="InterPro"/>
</dbReference>
<dbReference type="GO" id="GO:0015774">
    <property type="term" value="P:polysaccharide transport"/>
    <property type="evidence" value="ECO:0007669"/>
    <property type="project" value="UniProtKB-KW"/>
</dbReference>
<dbReference type="Pfam" id="PF01061">
    <property type="entry name" value="ABC2_membrane"/>
    <property type="match status" value="1"/>
</dbReference>
<keyword evidence="3" id="KW-0813">Transport</keyword>
<evidence type="ECO:0000256" key="8">
    <source>
        <dbReference type="ARBA" id="ARBA00023136"/>
    </source>
</evidence>
<sequence>MPEARPDGFAAALRDLRDGMALTELWLYLGWRDVRRHYSRSALGPFWLTLSMGVLIGSLGLLYSRIFGMDIHEYLPFLAVGFIMWNLISGVIGGACHVFTGASGYIRQIRLPLSVHMLKFVWNQLVVFLHNFAIYVVVAIGFGLRPGVGVLLAVPAITLIALNGLFVAMILGPLSARFRDVPMIVGNVVQVMFFMTPVIWHPEQLADRSWFVQLNPFYHFIEIARDPLLGDTVRAGNWIAVLAITAVLGVSATAFYGRFRTRIAYWA</sequence>
<comment type="subcellular location">
    <subcellularLocation>
        <location evidence="1">Cell membrane</location>
        <topology evidence="1">Multi-pass membrane protein</topology>
    </subcellularLocation>
</comment>
<proteinExistence type="inferred from homology"/>
<dbReference type="PANTHER" id="PTHR30413">
    <property type="entry name" value="INNER MEMBRANE TRANSPORT PERMEASE"/>
    <property type="match status" value="1"/>
</dbReference>
<dbReference type="EMBL" id="VZDO01000027">
    <property type="protein sequence ID" value="KAB0676031.1"/>
    <property type="molecule type" value="Genomic_DNA"/>
</dbReference>
<feature type="domain" description="ABC-2 type transporter transmembrane" evidence="10">
    <location>
        <begin position="26"/>
        <end position="226"/>
    </location>
</feature>
<comment type="caution">
    <text evidence="11">The sequence shown here is derived from an EMBL/GenBank/DDBJ whole genome shotgun (WGS) entry which is preliminary data.</text>
</comment>
<evidence type="ECO:0000313" key="12">
    <source>
        <dbReference type="Proteomes" id="UP000432089"/>
    </source>
</evidence>
<protein>
    <submittedName>
        <fullName evidence="11">ABC transporter permease</fullName>
    </submittedName>
</protein>
<evidence type="ECO:0000259" key="10">
    <source>
        <dbReference type="Pfam" id="PF01061"/>
    </source>
</evidence>
<keyword evidence="7" id="KW-0762">Sugar transport</keyword>
<evidence type="ECO:0000256" key="3">
    <source>
        <dbReference type="ARBA" id="ARBA00022448"/>
    </source>
</evidence>
<feature type="transmembrane region" description="Helical" evidence="9">
    <location>
        <begin position="75"/>
        <end position="99"/>
    </location>
</feature>
<keyword evidence="5 9" id="KW-0812">Transmembrane</keyword>
<keyword evidence="4" id="KW-1003">Cell membrane</keyword>
<dbReference type="InterPro" id="IPR013525">
    <property type="entry name" value="ABC2_TM"/>
</dbReference>
<keyword evidence="12" id="KW-1185">Reference proteome</keyword>
<accession>A0A7V7PK76</accession>
<feature type="transmembrane region" description="Helical" evidence="9">
    <location>
        <begin position="150"/>
        <end position="171"/>
    </location>
</feature>
<evidence type="ECO:0000256" key="9">
    <source>
        <dbReference type="SAM" id="Phobius"/>
    </source>
</evidence>
<evidence type="ECO:0000256" key="2">
    <source>
        <dbReference type="ARBA" id="ARBA00007783"/>
    </source>
</evidence>
<comment type="similarity">
    <text evidence="2">Belongs to the ABC-2 integral membrane protein family.</text>
</comment>
<keyword evidence="7" id="KW-0625">Polysaccharide transport</keyword>
<evidence type="ECO:0000256" key="5">
    <source>
        <dbReference type="ARBA" id="ARBA00022692"/>
    </source>
</evidence>
<evidence type="ECO:0000256" key="7">
    <source>
        <dbReference type="ARBA" id="ARBA00023047"/>
    </source>
</evidence>
<evidence type="ECO:0000256" key="6">
    <source>
        <dbReference type="ARBA" id="ARBA00022989"/>
    </source>
</evidence>
<feature type="transmembrane region" description="Helical" evidence="9">
    <location>
        <begin position="183"/>
        <end position="200"/>
    </location>
</feature>
<evidence type="ECO:0000256" key="1">
    <source>
        <dbReference type="ARBA" id="ARBA00004651"/>
    </source>
</evidence>
<dbReference type="Proteomes" id="UP000432089">
    <property type="component" value="Unassembled WGS sequence"/>
</dbReference>
<dbReference type="GO" id="GO:0015920">
    <property type="term" value="P:lipopolysaccharide transport"/>
    <property type="evidence" value="ECO:0007669"/>
    <property type="project" value="TreeGrafter"/>
</dbReference>
<feature type="transmembrane region" description="Helical" evidence="9">
    <location>
        <begin position="235"/>
        <end position="256"/>
    </location>
</feature>
<keyword evidence="6 9" id="KW-1133">Transmembrane helix</keyword>
<dbReference type="PANTHER" id="PTHR30413:SF10">
    <property type="entry name" value="CAPSULE POLYSACCHARIDE EXPORT INNER-MEMBRANE PROTEIN CTRC"/>
    <property type="match status" value="1"/>
</dbReference>
<gene>
    <name evidence="11" type="ORF">F6X38_22380</name>
</gene>
<evidence type="ECO:0000313" key="11">
    <source>
        <dbReference type="EMBL" id="KAB0676031.1"/>
    </source>
</evidence>
<dbReference type="GO" id="GO:0005886">
    <property type="term" value="C:plasma membrane"/>
    <property type="evidence" value="ECO:0007669"/>
    <property type="project" value="UniProtKB-SubCell"/>
</dbReference>
<evidence type="ECO:0000256" key="4">
    <source>
        <dbReference type="ARBA" id="ARBA00022475"/>
    </source>
</evidence>
<keyword evidence="8 9" id="KW-0472">Membrane</keyword>
<reference evidence="11 12" key="1">
    <citation type="submission" date="2019-09" db="EMBL/GenBank/DDBJ databases">
        <title>YIM 132180 draft genome.</title>
        <authorList>
            <person name="Zhang K."/>
        </authorList>
    </citation>
    <scope>NUCLEOTIDE SEQUENCE [LARGE SCALE GENOMIC DNA]</scope>
    <source>
        <strain evidence="11 12">YIM 132180</strain>
    </source>
</reference>
<name>A0A7V7PK76_9HYPH</name>
<feature type="transmembrane region" description="Helical" evidence="9">
    <location>
        <begin position="120"/>
        <end position="144"/>
    </location>
</feature>